<dbReference type="PROSITE" id="PS50928">
    <property type="entry name" value="ABC_TM1"/>
    <property type="match status" value="1"/>
</dbReference>
<dbReference type="KEGG" id="mflg:ABS361_07730"/>
<sequence>MSTSSNAGTSGAGPSGSAKVTWYYDPKVRGVIYQVITLGAVVALAAIIIHNTAVNLASRNIAQGYGFLTTSAGFDLAMTPIDFPRDATYGRAIMVGLVNTLLVAAIGIIFASLFGFLAGVGRLSQNYLISRVSTIYVEVCRNVPLLLQIFFWYFAVLQVLPNPRNSVEPIPGWIFLNNRGLFLPEVKLTEATGWAILGGLVVGVIGAIAVSRWARQRQIATGAQFPAGKVGLALILGLPILGLVVTGLGLTLVAPVKGGFNVAGGTRVIPEFAALVVALSVYTGTYIAEIVRAGILAVSWGQTEAARSLGLPNGPTLRLIIIPQAMRVIIPPLTNQYLNLTKNSSLAVAIGFPDLVYVGGTVLNQTGQAIEIIAIWMAIYLGLSVATSVFMNWYNARVAIVER</sequence>
<evidence type="ECO:0000256" key="6">
    <source>
        <dbReference type="ARBA" id="ARBA00022970"/>
    </source>
</evidence>
<evidence type="ECO:0000256" key="8">
    <source>
        <dbReference type="ARBA" id="ARBA00023136"/>
    </source>
</evidence>
<dbReference type="PANTHER" id="PTHR30614:SF37">
    <property type="entry name" value="AMINO-ACID ABC TRANSPORTER PERMEASE PROTEIN YHDX-RELATED"/>
    <property type="match status" value="1"/>
</dbReference>
<evidence type="ECO:0000259" key="10">
    <source>
        <dbReference type="PROSITE" id="PS50928"/>
    </source>
</evidence>
<proteinExistence type="inferred from homology"/>
<feature type="transmembrane region" description="Helical" evidence="9">
    <location>
        <begin position="191"/>
        <end position="210"/>
    </location>
</feature>
<keyword evidence="3 9" id="KW-0813">Transport</keyword>
<dbReference type="GO" id="GO:0022857">
    <property type="term" value="F:transmembrane transporter activity"/>
    <property type="evidence" value="ECO:0007669"/>
    <property type="project" value="InterPro"/>
</dbReference>
<feature type="transmembrane region" description="Helical" evidence="9">
    <location>
        <begin position="31"/>
        <end position="49"/>
    </location>
</feature>
<dbReference type="InterPro" id="IPR043429">
    <property type="entry name" value="ArtM/GltK/GlnP/TcyL/YhdX-like"/>
</dbReference>
<keyword evidence="6" id="KW-0029">Amino-acid transport</keyword>
<dbReference type="GO" id="GO:0043190">
    <property type="term" value="C:ATP-binding cassette (ABC) transporter complex"/>
    <property type="evidence" value="ECO:0007669"/>
    <property type="project" value="InterPro"/>
</dbReference>
<evidence type="ECO:0000256" key="1">
    <source>
        <dbReference type="ARBA" id="ARBA00004429"/>
    </source>
</evidence>
<organism evidence="11">
    <name type="scientific">Methyloraptor flagellatus</name>
    <dbReference type="NCBI Taxonomy" id="3162530"/>
    <lineage>
        <taxon>Bacteria</taxon>
        <taxon>Pseudomonadati</taxon>
        <taxon>Pseudomonadota</taxon>
        <taxon>Alphaproteobacteria</taxon>
        <taxon>Hyphomicrobiales</taxon>
        <taxon>Ancalomicrobiaceae</taxon>
        <taxon>Methyloraptor</taxon>
    </lineage>
</organism>
<evidence type="ECO:0000313" key="11">
    <source>
        <dbReference type="EMBL" id="XBY46109.1"/>
    </source>
</evidence>
<feature type="transmembrane region" description="Helical" evidence="9">
    <location>
        <begin position="139"/>
        <end position="160"/>
    </location>
</feature>
<gene>
    <name evidence="11" type="ORF">ABS361_07730</name>
</gene>
<feature type="domain" description="ABC transmembrane type-1" evidence="10">
    <location>
        <begin position="97"/>
        <end position="391"/>
    </location>
</feature>
<dbReference type="CDD" id="cd06261">
    <property type="entry name" value="TM_PBP2"/>
    <property type="match status" value="1"/>
</dbReference>
<dbReference type="AlphaFoldDB" id="A0AAU7XGB1"/>
<evidence type="ECO:0000256" key="7">
    <source>
        <dbReference type="ARBA" id="ARBA00022989"/>
    </source>
</evidence>
<accession>A0AAU7XGB1</accession>
<dbReference type="PANTHER" id="PTHR30614">
    <property type="entry name" value="MEMBRANE COMPONENT OF AMINO ACID ABC TRANSPORTER"/>
    <property type="match status" value="1"/>
</dbReference>
<feature type="transmembrane region" description="Helical" evidence="9">
    <location>
        <begin position="61"/>
        <end position="81"/>
    </location>
</feature>
<keyword evidence="8 9" id="KW-0472">Membrane</keyword>
<dbReference type="NCBIfam" id="TIGR01726">
    <property type="entry name" value="HEQRo_perm_3TM"/>
    <property type="match status" value="1"/>
</dbReference>
<evidence type="ECO:0000256" key="4">
    <source>
        <dbReference type="ARBA" id="ARBA00022475"/>
    </source>
</evidence>
<reference evidence="11" key="1">
    <citation type="submission" date="2024-06" db="EMBL/GenBank/DDBJ databases">
        <title>Methylostella associata gen. nov., sp. nov., a novel Ancalomicrobiaceae-affiliated facultatively methylotrophic bacteria that feed on methanotrophs of the genus Methylococcus.</title>
        <authorList>
            <person name="Saltykova V."/>
            <person name="Danilova O.V."/>
            <person name="Oshkin I.Y."/>
            <person name="Belova S.E."/>
            <person name="Pimenov N.V."/>
            <person name="Dedysh S.N."/>
        </authorList>
    </citation>
    <scope>NUCLEOTIDE SEQUENCE</scope>
    <source>
        <strain evidence="11">S20</strain>
    </source>
</reference>
<name>A0AAU7XGB1_9HYPH</name>
<feature type="transmembrane region" description="Helical" evidence="9">
    <location>
        <begin position="93"/>
        <end position="118"/>
    </location>
</feature>
<dbReference type="Gene3D" id="1.10.3720.10">
    <property type="entry name" value="MetI-like"/>
    <property type="match status" value="2"/>
</dbReference>
<dbReference type="InterPro" id="IPR035906">
    <property type="entry name" value="MetI-like_sf"/>
</dbReference>
<comment type="subcellular location">
    <subcellularLocation>
        <location evidence="1">Cell inner membrane</location>
        <topology evidence="1">Multi-pass membrane protein</topology>
    </subcellularLocation>
    <subcellularLocation>
        <location evidence="9">Cell membrane</location>
        <topology evidence="9">Multi-pass membrane protein</topology>
    </subcellularLocation>
</comment>
<dbReference type="InterPro" id="IPR010065">
    <property type="entry name" value="AA_ABC_transptr_permease_3TM"/>
</dbReference>
<evidence type="ECO:0000256" key="9">
    <source>
        <dbReference type="RuleBase" id="RU363032"/>
    </source>
</evidence>
<feature type="transmembrane region" description="Helical" evidence="9">
    <location>
        <begin position="373"/>
        <end position="394"/>
    </location>
</feature>
<comment type="similarity">
    <text evidence="2">Belongs to the binding-protein-dependent transport system permease family. HisMQ subfamily.</text>
</comment>
<protein>
    <submittedName>
        <fullName evidence="11">Amino acid ABC transporter permease</fullName>
    </submittedName>
</protein>
<dbReference type="EMBL" id="CP158568">
    <property type="protein sequence ID" value="XBY46109.1"/>
    <property type="molecule type" value="Genomic_DNA"/>
</dbReference>
<evidence type="ECO:0000256" key="3">
    <source>
        <dbReference type="ARBA" id="ARBA00022448"/>
    </source>
</evidence>
<keyword evidence="7 9" id="KW-1133">Transmembrane helix</keyword>
<feature type="transmembrane region" description="Helical" evidence="9">
    <location>
        <begin position="230"/>
        <end position="252"/>
    </location>
</feature>
<dbReference type="RefSeq" id="WP_407051207.1">
    <property type="nucleotide sequence ID" value="NZ_CP158568.1"/>
</dbReference>
<evidence type="ECO:0000256" key="2">
    <source>
        <dbReference type="ARBA" id="ARBA00010072"/>
    </source>
</evidence>
<feature type="transmembrane region" description="Helical" evidence="9">
    <location>
        <begin position="272"/>
        <end position="291"/>
    </location>
</feature>
<dbReference type="Pfam" id="PF00528">
    <property type="entry name" value="BPD_transp_1"/>
    <property type="match status" value="1"/>
</dbReference>
<dbReference type="InterPro" id="IPR000515">
    <property type="entry name" value="MetI-like"/>
</dbReference>
<keyword evidence="5 9" id="KW-0812">Transmembrane</keyword>
<dbReference type="GO" id="GO:0006865">
    <property type="term" value="P:amino acid transport"/>
    <property type="evidence" value="ECO:0007669"/>
    <property type="project" value="UniProtKB-KW"/>
</dbReference>
<keyword evidence="4" id="KW-1003">Cell membrane</keyword>
<evidence type="ECO:0000256" key="5">
    <source>
        <dbReference type="ARBA" id="ARBA00022692"/>
    </source>
</evidence>
<dbReference type="SUPFAM" id="SSF161098">
    <property type="entry name" value="MetI-like"/>
    <property type="match status" value="2"/>
</dbReference>